<dbReference type="GO" id="GO:0071542">
    <property type="term" value="P:dopaminergic neuron differentiation"/>
    <property type="evidence" value="ECO:0007669"/>
    <property type="project" value="UniProtKB-ARBA"/>
</dbReference>
<evidence type="ECO:0000256" key="3">
    <source>
        <dbReference type="ARBA" id="ARBA00022723"/>
    </source>
</evidence>
<dbReference type="GO" id="GO:0005634">
    <property type="term" value="C:nucleus"/>
    <property type="evidence" value="ECO:0007669"/>
    <property type="project" value="UniProtKB-SubCell"/>
</dbReference>
<dbReference type="FunFam" id="1.10.10.60:FF:000095">
    <property type="entry name" value="LIM homeobox transcription factor 1 beta"/>
    <property type="match status" value="1"/>
</dbReference>
<dbReference type="InterPro" id="IPR001356">
    <property type="entry name" value="HD"/>
</dbReference>
<dbReference type="PANTHER" id="PTHR24208:SF88">
    <property type="entry name" value="LIM HOMEOBOX TRANSCRIPTION FACTOR 1-ALPHA"/>
    <property type="match status" value="1"/>
</dbReference>
<keyword evidence="9 16" id="KW-0371">Homeobox</keyword>
<evidence type="ECO:0000256" key="19">
    <source>
        <dbReference type="SAM" id="MobiDB-lite"/>
    </source>
</evidence>
<dbReference type="PROSITE" id="PS00027">
    <property type="entry name" value="HOMEOBOX_1"/>
    <property type="match status" value="1"/>
</dbReference>
<protein>
    <recommendedName>
        <fullName evidence="14">LIM homeobox transcription factor 1-alpha</fullName>
    </recommendedName>
    <alternativeName>
        <fullName evidence="15">LIM/homeobox protein LMX1A</fullName>
    </alternativeName>
</protein>
<dbReference type="InterPro" id="IPR050453">
    <property type="entry name" value="LIM_Homeobox_TF"/>
</dbReference>
<dbReference type="InterPro" id="IPR009057">
    <property type="entry name" value="Homeodomain-like_sf"/>
</dbReference>
<evidence type="ECO:0000256" key="6">
    <source>
        <dbReference type="ARBA" id="ARBA00023015"/>
    </source>
</evidence>
<dbReference type="SUPFAM" id="SSF46689">
    <property type="entry name" value="Homeodomain-like"/>
    <property type="match status" value="1"/>
</dbReference>
<comment type="subcellular location">
    <subcellularLocation>
        <location evidence="1 16 18">Nucleus</location>
    </subcellularLocation>
</comment>
<keyword evidence="11" id="KW-0804">Transcription</keyword>
<evidence type="ECO:0000256" key="16">
    <source>
        <dbReference type="PROSITE-ProRule" id="PRU00108"/>
    </source>
</evidence>
<evidence type="ECO:0000256" key="11">
    <source>
        <dbReference type="ARBA" id="ARBA00023163"/>
    </source>
</evidence>
<dbReference type="CDD" id="cd00086">
    <property type="entry name" value="homeodomain"/>
    <property type="match status" value="1"/>
</dbReference>
<gene>
    <name evidence="22" type="ORF">JRQ81_012092</name>
</gene>
<dbReference type="Pfam" id="PF00412">
    <property type="entry name" value="LIM"/>
    <property type="match status" value="2"/>
</dbReference>
<dbReference type="SMART" id="SM00132">
    <property type="entry name" value="LIM"/>
    <property type="match status" value="2"/>
</dbReference>
<reference evidence="22" key="1">
    <citation type="journal article" date="2023" name="DNA Res.">
        <title>Chromosome-level genome assembly of Phrynocephalus forsythii using third-generation DNA sequencing and Hi-C analysis.</title>
        <authorList>
            <person name="Qi Y."/>
            <person name="Zhao W."/>
            <person name="Zhao Y."/>
            <person name="Niu C."/>
            <person name="Cao S."/>
            <person name="Zhang Y."/>
        </authorList>
    </citation>
    <scope>NUCLEOTIDE SEQUENCE</scope>
    <source>
        <tissue evidence="22">Muscle</tissue>
    </source>
</reference>
<dbReference type="AlphaFoldDB" id="A0A9Q1B572"/>
<evidence type="ECO:0000256" key="17">
    <source>
        <dbReference type="PROSITE-ProRule" id="PRU00125"/>
    </source>
</evidence>
<evidence type="ECO:0000256" key="8">
    <source>
        <dbReference type="ARBA" id="ARBA00023125"/>
    </source>
</evidence>
<dbReference type="SUPFAM" id="SSF57716">
    <property type="entry name" value="Glucocorticoid receptor-like (DNA-binding domain)"/>
    <property type="match status" value="1"/>
</dbReference>
<keyword evidence="3 17" id="KW-0479">Metal-binding</keyword>
<keyword evidence="2" id="KW-0217">Developmental protein</keyword>
<sequence length="369" mass="41365">MLDGLKMEGRPPPPPPPSIAFSSLLGGAARPRSVCQGCRGAIVERFLLRLNDDGLWHEKCVRCASCQEPLESTCFYRDQKLYCRLDYERLFAVKCSHCFAAIAPSEFVMRAQKNVYHVGCFSCCVCEKQLQKGDEFVLKEGQLLCKRDYEKECELLRLVSPAASDSGKSDDEESLCKIGDRSRKVPEDTKDHKRPKRPRTILTTQQRRVFKASFEVSAKPCRKVRETLAAETGLSVRVVQVWFQNQRAKMKKLARRQQQQQQDQQTAQRLTAAQTNNAGGSGLEGIMNSYTTLQPPSQQIMIIDQSIYSSEPFRQGLTPPQMPGDHMHPYGSGPLFCELDSEDTSLSNMGDCFLGTREAGLLQSKGGNP</sequence>
<evidence type="ECO:0000259" key="21">
    <source>
        <dbReference type="PROSITE" id="PS50071"/>
    </source>
</evidence>
<evidence type="ECO:0000256" key="2">
    <source>
        <dbReference type="ARBA" id="ARBA00022473"/>
    </source>
</evidence>
<feature type="domain" description="Homeobox" evidence="21">
    <location>
        <begin position="193"/>
        <end position="253"/>
    </location>
</feature>
<dbReference type="Proteomes" id="UP001142489">
    <property type="component" value="Unassembled WGS sequence"/>
</dbReference>
<comment type="function">
    <text evidence="13">Acts as a transcriptional activator by binding to an A/T-rich sequence, the FLAT element, in the insulin gene promoter. Required for development of the roof plate and, in turn, for specification of dorsal cell fates in the CNS and developing vertebrae.</text>
</comment>
<proteinExistence type="predicted"/>
<dbReference type="PROSITE" id="PS00478">
    <property type="entry name" value="LIM_DOMAIN_1"/>
    <property type="match status" value="2"/>
</dbReference>
<keyword evidence="12 16" id="KW-0539">Nucleus</keyword>
<dbReference type="GO" id="GO:0046872">
    <property type="term" value="F:metal ion binding"/>
    <property type="evidence" value="ECO:0007669"/>
    <property type="project" value="UniProtKB-KW"/>
</dbReference>
<evidence type="ECO:0000256" key="1">
    <source>
        <dbReference type="ARBA" id="ARBA00004123"/>
    </source>
</evidence>
<dbReference type="InterPro" id="IPR017970">
    <property type="entry name" value="Homeobox_CS"/>
</dbReference>
<feature type="region of interest" description="Disordered" evidence="19">
    <location>
        <begin position="180"/>
        <end position="200"/>
    </location>
</feature>
<evidence type="ECO:0000256" key="4">
    <source>
        <dbReference type="ARBA" id="ARBA00022737"/>
    </source>
</evidence>
<evidence type="ECO:0000256" key="7">
    <source>
        <dbReference type="ARBA" id="ARBA00023038"/>
    </source>
</evidence>
<feature type="domain" description="LIM zinc-binding" evidence="20">
    <location>
        <begin position="93"/>
        <end position="155"/>
    </location>
</feature>
<keyword evidence="6" id="KW-0805">Transcription regulation</keyword>
<dbReference type="FunFam" id="2.10.110.10:FF:000006">
    <property type="entry name" value="LIM homeobox transcription factor 1-beta"/>
    <property type="match status" value="1"/>
</dbReference>
<evidence type="ECO:0000256" key="5">
    <source>
        <dbReference type="ARBA" id="ARBA00022833"/>
    </source>
</evidence>
<keyword evidence="4" id="KW-0677">Repeat</keyword>
<dbReference type="OrthoDB" id="6159439at2759"/>
<dbReference type="Pfam" id="PF00046">
    <property type="entry name" value="Homeodomain"/>
    <property type="match status" value="1"/>
</dbReference>
<dbReference type="GO" id="GO:0000981">
    <property type="term" value="F:DNA-binding transcription factor activity, RNA polymerase II-specific"/>
    <property type="evidence" value="ECO:0007669"/>
    <property type="project" value="InterPro"/>
</dbReference>
<evidence type="ECO:0000256" key="9">
    <source>
        <dbReference type="ARBA" id="ARBA00023155"/>
    </source>
</evidence>
<keyword evidence="23" id="KW-1185">Reference proteome</keyword>
<dbReference type="PANTHER" id="PTHR24208">
    <property type="entry name" value="LIM/HOMEOBOX PROTEIN LHX"/>
    <property type="match status" value="1"/>
</dbReference>
<evidence type="ECO:0000313" key="22">
    <source>
        <dbReference type="EMBL" id="KAJ7338438.1"/>
    </source>
</evidence>
<keyword evidence="10" id="KW-0010">Activator</keyword>
<dbReference type="SMART" id="SM00389">
    <property type="entry name" value="HOX"/>
    <property type="match status" value="1"/>
</dbReference>
<feature type="non-terminal residue" evidence="22">
    <location>
        <position position="369"/>
    </location>
</feature>
<name>A0A9Q1B572_9SAUR</name>
<feature type="compositionally biased region" description="Basic and acidic residues" evidence="19">
    <location>
        <begin position="180"/>
        <end position="191"/>
    </location>
</feature>
<evidence type="ECO:0000256" key="12">
    <source>
        <dbReference type="ARBA" id="ARBA00023242"/>
    </source>
</evidence>
<evidence type="ECO:0000313" key="23">
    <source>
        <dbReference type="Proteomes" id="UP001142489"/>
    </source>
</evidence>
<dbReference type="PROSITE" id="PS50023">
    <property type="entry name" value="LIM_DOMAIN_2"/>
    <property type="match status" value="2"/>
</dbReference>
<evidence type="ECO:0000256" key="10">
    <source>
        <dbReference type="ARBA" id="ARBA00023159"/>
    </source>
</evidence>
<keyword evidence="8 16" id="KW-0238">DNA-binding</keyword>
<dbReference type="FunFam" id="2.10.110.10:FF:000040">
    <property type="entry name" value="LIM homeobox transcription factor 1 beta"/>
    <property type="match status" value="1"/>
</dbReference>
<dbReference type="Gene3D" id="1.10.10.60">
    <property type="entry name" value="Homeodomain-like"/>
    <property type="match status" value="1"/>
</dbReference>
<organism evidence="22 23">
    <name type="scientific">Phrynocephalus forsythii</name>
    <dbReference type="NCBI Taxonomy" id="171643"/>
    <lineage>
        <taxon>Eukaryota</taxon>
        <taxon>Metazoa</taxon>
        <taxon>Chordata</taxon>
        <taxon>Craniata</taxon>
        <taxon>Vertebrata</taxon>
        <taxon>Euteleostomi</taxon>
        <taxon>Lepidosauria</taxon>
        <taxon>Squamata</taxon>
        <taxon>Bifurcata</taxon>
        <taxon>Unidentata</taxon>
        <taxon>Episquamata</taxon>
        <taxon>Toxicofera</taxon>
        <taxon>Iguania</taxon>
        <taxon>Acrodonta</taxon>
        <taxon>Agamidae</taxon>
        <taxon>Agaminae</taxon>
        <taxon>Phrynocephalus</taxon>
    </lineage>
</organism>
<evidence type="ECO:0000256" key="18">
    <source>
        <dbReference type="RuleBase" id="RU000682"/>
    </source>
</evidence>
<dbReference type="InterPro" id="IPR001781">
    <property type="entry name" value="Znf_LIM"/>
</dbReference>
<dbReference type="Gene3D" id="2.10.110.10">
    <property type="entry name" value="Cysteine Rich Protein"/>
    <property type="match status" value="2"/>
</dbReference>
<feature type="domain" description="LIM zinc-binding" evidence="20">
    <location>
        <begin position="33"/>
        <end position="92"/>
    </location>
</feature>
<dbReference type="GO" id="GO:0000977">
    <property type="term" value="F:RNA polymerase II transcription regulatory region sequence-specific DNA binding"/>
    <property type="evidence" value="ECO:0007669"/>
    <property type="project" value="TreeGrafter"/>
</dbReference>
<feature type="DNA-binding region" description="Homeobox" evidence="16">
    <location>
        <begin position="195"/>
        <end position="254"/>
    </location>
</feature>
<comment type="caution">
    <text evidence="22">The sequence shown here is derived from an EMBL/GenBank/DDBJ whole genome shotgun (WGS) entry which is preliminary data.</text>
</comment>
<dbReference type="EMBL" id="JAPFRF010000003">
    <property type="protein sequence ID" value="KAJ7338438.1"/>
    <property type="molecule type" value="Genomic_DNA"/>
</dbReference>
<evidence type="ECO:0000256" key="15">
    <source>
        <dbReference type="ARBA" id="ARBA00084001"/>
    </source>
</evidence>
<keyword evidence="7 17" id="KW-0440">LIM domain</keyword>
<evidence type="ECO:0000259" key="20">
    <source>
        <dbReference type="PROSITE" id="PS50023"/>
    </source>
</evidence>
<dbReference type="PROSITE" id="PS50071">
    <property type="entry name" value="HOMEOBOX_2"/>
    <property type="match status" value="1"/>
</dbReference>
<evidence type="ECO:0000256" key="13">
    <source>
        <dbReference type="ARBA" id="ARBA00056241"/>
    </source>
</evidence>
<evidence type="ECO:0000256" key="14">
    <source>
        <dbReference type="ARBA" id="ARBA00069615"/>
    </source>
</evidence>
<accession>A0A9Q1B572</accession>
<keyword evidence="5 17" id="KW-0862">Zinc</keyword>